<gene>
    <name evidence="1" type="ORF">DJ533_06440</name>
</gene>
<dbReference type="EMBL" id="CP029397">
    <property type="protein sequence ID" value="AWL28240.1"/>
    <property type="molecule type" value="Genomic_DNA"/>
</dbReference>
<protein>
    <recommendedName>
        <fullName evidence="3">DUF4209 domain-containing protein</fullName>
    </recommendedName>
</protein>
<keyword evidence="2" id="KW-1185">Reference proteome</keyword>
<reference evidence="1" key="1">
    <citation type="submission" date="2019-08" db="EMBL/GenBank/DDBJ databases">
        <title>The complete genome of Acinetobacter defluvii strain WCHAD010030.</title>
        <authorList>
            <person name="Hu Y."/>
            <person name="Qin J."/>
            <person name="Feng Y."/>
            <person name="Zong Z."/>
        </authorList>
    </citation>
    <scope>NUCLEOTIDE SEQUENCE</scope>
    <source>
        <strain evidence="1">WCHA30</strain>
    </source>
</reference>
<proteinExistence type="predicted"/>
<organism evidence="1 2">
    <name type="scientific">Acinetobacter defluvii</name>
    <dbReference type="NCBI Taxonomy" id="1871111"/>
    <lineage>
        <taxon>Bacteria</taxon>
        <taxon>Pseudomonadati</taxon>
        <taxon>Pseudomonadota</taxon>
        <taxon>Gammaproteobacteria</taxon>
        <taxon>Moraxellales</taxon>
        <taxon>Moraxellaceae</taxon>
        <taxon>Acinetobacter</taxon>
    </lineage>
</organism>
<dbReference type="STRING" id="1871111.GCA_001704615_02903"/>
<dbReference type="AlphaFoldDB" id="A0A2S2FBG3"/>
<dbReference type="RefSeq" id="WP_065993659.1">
    <property type="nucleotide sequence ID" value="NZ_CP029397.2"/>
</dbReference>
<sequence>MIHKNTFDNSTLEHRFNDEFDFDRTVNRIPQNKGSQQQFGKNILKEAQYYLEDITEDEHRYLQKTLHQLAEKEPYFNVLADELNQELDAKVANDALHLLYVWQDIHDVEDLNNFNLLNVVNGQRFQTTFFQALDVLKIGENKALRKNVIEEAFKLYELGFYAGCVPILYAQLEGLLTDILIQQGYLKQQDTKFVDVYKIVPGLKGHEIKSLWHKVKIARELNPYFSELAAYKMDNSSTVTATRHNILHGTELNHFHQGRCFVLWVWLLSAVSFMSTIRC</sequence>
<dbReference type="KEGG" id="adv:DJ533_06440"/>
<evidence type="ECO:0008006" key="3">
    <source>
        <dbReference type="Google" id="ProtNLM"/>
    </source>
</evidence>
<dbReference type="Proteomes" id="UP000245977">
    <property type="component" value="Chromosome"/>
</dbReference>
<evidence type="ECO:0000313" key="1">
    <source>
        <dbReference type="EMBL" id="AWL28240.1"/>
    </source>
</evidence>
<name>A0A2S2FBG3_9GAMM</name>
<evidence type="ECO:0000313" key="2">
    <source>
        <dbReference type="Proteomes" id="UP000245977"/>
    </source>
</evidence>
<dbReference type="OrthoDB" id="5107704at2"/>
<accession>A0A2S2FBG3</accession>